<evidence type="ECO:0000313" key="4">
    <source>
        <dbReference type="Proteomes" id="UP000663828"/>
    </source>
</evidence>
<feature type="region of interest" description="Disordered" evidence="1">
    <location>
        <begin position="75"/>
        <end position="102"/>
    </location>
</feature>
<evidence type="ECO:0000256" key="1">
    <source>
        <dbReference type="SAM" id="MobiDB-lite"/>
    </source>
</evidence>
<evidence type="ECO:0000313" key="3">
    <source>
        <dbReference type="EMBL" id="CAF1651602.1"/>
    </source>
</evidence>
<dbReference type="Proteomes" id="UP000663852">
    <property type="component" value="Unassembled WGS sequence"/>
</dbReference>
<accession>A0A815UPZ8</accession>
<dbReference type="EMBL" id="CAJNOJ010000781">
    <property type="protein sequence ID" value="CAF1522063.1"/>
    <property type="molecule type" value="Genomic_DNA"/>
</dbReference>
<dbReference type="OrthoDB" id="10401467at2759"/>
<dbReference type="Proteomes" id="UP000663828">
    <property type="component" value="Unassembled WGS sequence"/>
</dbReference>
<keyword evidence="4" id="KW-1185">Reference proteome</keyword>
<feature type="compositionally biased region" description="Polar residues" evidence="1">
    <location>
        <begin position="75"/>
        <end position="86"/>
    </location>
</feature>
<sequence>MPIPIPTNIDQYQYQYQYRPIPIPPNTNTTNTNTNPIPILLVLKVLVLLHPYKGITLHNALLQFRSDFMASNQHTRQSWESSTTPESAYKPDHPYGHEDRTGVGLNKTAVRHCESRNQDDPMRLTDKNAYGFKTMVSTTNATSERAFVGRNNEPAGVTRQYIGEINGQPAGAYASDRGMGPRINTTFTPDETKGFKRI</sequence>
<reference evidence="2" key="1">
    <citation type="submission" date="2021-02" db="EMBL/GenBank/DDBJ databases">
        <authorList>
            <person name="Nowell W R."/>
        </authorList>
    </citation>
    <scope>NUCLEOTIDE SEQUENCE</scope>
</reference>
<protein>
    <submittedName>
        <fullName evidence="2">Uncharacterized protein</fullName>
    </submittedName>
</protein>
<evidence type="ECO:0000313" key="2">
    <source>
        <dbReference type="EMBL" id="CAF1522063.1"/>
    </source>
</evidence>
<gene>
    <name evidence="2" type="ORF">EDS130_LOCUS43943</name>
    <name evidence="3" type="ORF">XAT740_LOCUS55083</name>
</gene>
<feature type="region of interest" description="Disordered" evidence="1">
    <location>
        <begin position="172"/>
        <end position="198"/>
    </location>
</feature>
<dbReference type="EMBL" id="CAJNOR010010162">
    <property type="protein sequence ID" value="CAF1651602.1"/>
    <property type="molecule type" value="Genomic_DNA"/>
</dbReference>
<proteinExistence type="predicted"/>
<name>A0A815UPZ8_ADIRI</name>
<organism evidence="2 5">
    <name type="scientific">Adineta ricciae</name>
    <name type="common">Rotifer</name>
    <dbReference type="NCBI Taxonomy" id="249248"/>
    <lineage>
        <taxon>Eukaryota</taxon>
        <taxon>Metazoa</taxon>
        <taxon>Spiralia</taxon>
        <taxon>Gnathifera</taxon>
        <taxon>Rotifera</taxon>
        <taxon>Eurotatoria</taxon>
        <taxon>Bdelloidea</taxon>
        <taxon>Adinetida</taxon>
        <taxon>Adinetidae</taxon>
        <taxon>Adineta</taxon>
    </lineage>
</organism>
<evidence type="ECO:0000313" key="5">
    <source>
        <dbReference type="Proteomes" id="UP000663852"/>
    </source>
</evidence>
<feature type="compositionally biased region" description="Basic and acidic residues" evidence="1">
    <location>
        <begin position="89"/>
        <end position="101"/>
    </location>
</feature>
<comment type="caution">
    <text evidence="2">The sequence shown here is derived from an EMBL/GenBank/DDBJ whole genome shotgun (WGS) entry which is preliminary data.</text>
</comment>
<dbReference type="AlphaFoldDB" id="A0A815UPZ8"/>